<dbReference type="Pfam" id="PF00076">
    <property type="entry name" value="RRM_1"/>
    <property type="match status" value="1"/>
</dbReference>
<organism evidence="4">
    <name type="scientific">Caenorhabditis brenneri</name>
    <name type="common">Nematode worm</name>
    <dbReference type="NCBI Taxonomy" id="135651"/>
    <lineage>
        <taxon>Eukaryota</taxon>
        <taxon>Metazoa</taxon>
        <taxon>Ecdysozoa</taxon>
        <taxon>Nematoda</taxon>
        <taxon>Chromadorea</taxon>
        <taxon>Rhabditida</taxon>
        <taxon>Rhabditina</taxon>
        <taxon>Rhabditomorpha</taxon>
        <taxon>Rhabditoidea</taxon>
        <taxon>Rhabditidae</taxon>
        <taxon>Peloderinae</taxon>
        <taxon>Caenorhabditis</taxon>
    </lineage>
</organism>
<feature type="domain" description="RRM" evidence="2">
    <location>
        <begin position="122"/>
        <end position="196"/>
    </location>
</feature>
<evidence type="ECO:0000259" key="2">
    <source>
        <dbReference type="PROSITE" id="PS50102"/>
    </source>
</evidence>
<evidence type="ECO:0000313" key="3">
    <source>
        <dbReference type="EMBL" id="EGT44800.1"/>
    </source>
</evidence>
<dbReference type="InterPro" id="IPR035979">
    <property type="entry name" value="RBD_domain_sf"/>
</dbReference>
<evidence type="ECO:0000313" key="4">
    <source>
        <dbReference type="Proteomes" id="UP000008068"/>
    </source>
</evidence>
<accession>G0MVL0</accession>
<protein>
    <recommendedName>
        <fullName evidence="2">RRM domain-containing protein</fullName>
    </recommendedName>
</protein>
<sequence length="229" mass="24237">MTKRGPDDLQLSLRNGGATAQATSAGAAAAAYYANVMTADSEPKKAKLDPTLYSSQFYTPTMHPGLTTSGASAAVAAAAAASNATTAQLLTGNPITQIQGIQLSTLPQCNTTSTANTTPVSKVVHVRNIPPDLVDVELMQLCIQYGPVSNYMMLKGKSQAFVEYEEEASAAAFVTGMTAVPIQIRGRTLFAQYSTHRELKFDKNKAVSDTDVSFLLVFLAGIGTPYDFI</sequence>
<dbReference type="InParanoid" id="G0MVL0"/>
<dbReference type="AlphaFoldDB" id="G0MVL0"/>
<dbReference type="EMBL" id="GL379814">
    <property type="protein sequence ID" value="EGT44800.1"/>
    <property type="molecule type" value="Genomic_DNA"/>
</dbReference>
<dbReference type="Proteomes" id="UP000008068">
    <property type="component" value="Unassembled WGS sequence"/>
</dbReference>
<dbReference type="CDD" id="cd12421">
    <property type="entry name" value="RRM1_PTBP1_hnRNPL_like"/>
    <property type="match status" value="1"/>
</dbReference>
<dbReference type="PANTHER" id="PTHR15592">
    <property type="entry name" value="MATRIN 3/NUCLEAR PROTEIN 220-RELATED"/>
    <property type="match status" value="1"/>
</dbReference>
<keyword evidence="1" id="KW-0694">RNA-binding</keyword>
<dbReference type="eggNOG" id="KOG1190">
    <property type="taxonomic scope" value="Eukaryota"/>
</dbReference>
<dbReference type="Gene3D" id="3.30.70.330">
    <property type="match status" value="1"/>
</dbReference>
<dbReference type="InterPro" id="IPR000504">
    <property type="entry name" value="RRM_dom"/>
</dbReference>
<dbReference type="SUPFAM" id="SSF54928">
    <property type="entry name" value="RNA-binding domain, RBD"/>
    <property type="match status" value="1"/>
</dbReference>
<proteinExistence type="predicted"/>
<gene>
    <name evidence="3" type="ORF">CAEBREN_15314</name>
</gene>
<dbReference type="GO" id="GO:0003723">
    <property type="term" value="F:RNA binding"/>
    <property type="evidence" value="ECO:0007669"/>
    <property type="project" value="UniProtKB-UniRule"/>
</dbReference>
<dbReference type="InterPro" id="IPR012677">
    <property type="entry name" value="Nucleotide-bd_a/b_plait_sf"/>
</dbReference>
<dbReference type="HOGENOM" id="CLU_089067_0_0_1"/>
<dbReference type="PROSITE" id="PS50102">
    <property type="entry name" value="RRM"/>
    <property type="match status" value="1"/>
</dbReference>
<keyword evidence="4" id="KW-1185">Reference proteome</keyword>
<dbReference type="STRING" id="135651.G0MVL0"/>
<dbReference type="OrthoDB" id="296632at2759"/>
<dbReference type="OMA" id="FYTPTMH"/>
<name>G0MVL0_CAEBE</name>
<dbReference type="SMART" id="SM00360">
    <property type="entry name" value="RRM"/>
    <property type="match status" value="1"/>
</dbReference>
<evidence type="ECO:0000256" key="1">
    <source>
        <dbReference type="PROSITE-ProRule" id="PRU00176"/>
    </source>
</evidence>
<reference evidence="4" key="1">
    <citation type="submission" date="2011-07" db="EMBL/GenBank/DDBJ databases">
        <authorList>
            <consortium name="Caenorhabditis brenneri Sequencing and Analysis Consortium"/>
            <person name="Wilson R.K."/>
        </authorList>
    </citation>
    <scope>NUCLEOTIDE SEQUENCE [LARGE SCALE GENOMIC DNA]</scope>
    <source>
        <strain evidence="4">PB2801</strain>
    </source>
</reference>